<evidence type="ECO:0000313" key="2">
    <source>
        <dbReference type="EMBL" id="KAK7536834.1"/>
    </source>
</evidence>
<comment type="caution">
    <text evidence="2">The sequence shown here is derived from an EMBL/GenBank/DDBJ whole genome shotgun (WGS) entry which is preliminary data.</text>
</comment>
<keyword evidence="3" id="KW-1185">Reference proteome</keyword>
<dbReference type="Proteomes" id="UP001360953">
    <property type="component" value="Unassembled WGS sequence"/>
</dbReference>
<feature type="compositionally biased region" description="Polar residues" evidence="1">
    <location>
        <begin position="1"/>
        <end position="11"/>
    </location>
</feature>
<accession>A0ABR1LNT2</accession>
<sequence>MKPPATSQSLKRNFDHESPYDDVSRRPYKKQRSTPIDDEDDLILCLCHRPSKAPAIGKTTERVVFIDDIKHLNIGKKLSGKSKSVSTNVDDSSREILTVITDGIQQLILRALKEKKTMGCSGRFVSVPADECSLSLASARVQPFSPLLILELECSLPTSFAFGHTRFSCHPSCMVQVTLRLTFSSLVLWPSLRRSSWQWMSQRLAWWQRKCCPEARHLARESRP</sequence>
<organism evidence="2 3">
    <name type="scientific">Phyllosticta citribraziliensis</name>
    <dbReference type="NCBI Taxonomy" id="989973"/>
    <lineage>
        <taxon>Eukaryota</taxon>
        <taxon>Fungi</taxon>
        <taxon>Dikarya</taxon>
        <taxon>Ascomycota</taxon>
        <taxon>Pezizomycotina</taxon>
        <taxon>Dothideomycetes</taxon>
        <taxon>Dothideomycetes incertae sedis</taxon>
        <taxon>Botryosphaeriales</taxon>
        <taxon>Phyllostictaceae</taxon>
        <taxon>Phyllosticta</taxon>
    </lineage>
</organism>
<name>A0ABR1LNT2_9PEZI</name>
<evidence type="ECO:0000313" key="3">
    <source>
        <dbReference type="Proteomes" id="UP001360953"/>
    </source>
</evidence>
<feature type="region of interest" description="Disordered" evidence="1">
    <location>
        <begin position="1"/>
        <end position="35"/>
    </location>
</feature>
<feature type="compositionally biased region" description="Basic and acidic residues" evidence="1">
    <location>
        <begin position="12"/>
        <end position="25"/>
    </location>
</feature>
<dbReference type="RefSeq" id="XP_066654985.1">
    <property type="nucleotide sequence ID" value="XM_066795587.1"/>
</dbReference>
<protein>
    <submittedName>
        <fullName evidence="2">Uncharacterized protein</fullName>
    </submittedName>
</protein>
<proteinExistence type="predicted"/>
<reference evidence="2 3" key="1">
    <citation type="submission" date="2024-04" db="EMBL/GenBank/DDBJ databases">
        <title>Phyllosticta paracitricarpa is synonymous to the EU quarantine fungus P. citricarpa based on phylogenomic analyses.</title>
        <authorList>
            <consortium name="Lawrence Berkeley National Laboratory"/>
            <person name="Van ingen-buijs V.A."/>
            <person name="Van westerhoven A.C."/>
            <person name="Haridas S."/>
            <person name="Skiadas P."/>
            <person name="Martin F."/>
            <person name="Groenewald J.Z."/>
            <person name="Crous P.W."/>
            <person name="Seidl M.F."/>
        </authorList>
    </citation>
    <scope>NUCLEOTIDE SEQUENCE [LARGE SCALE GENOMIC DNA]</scope>
    <source>
        <strain evidence="2 3">CPC 17464</strain>
    </source>
</reference>
<dbReference type="GeneID" id="92028493"/>
<dbReference type="EMBL" id="JBBPEH010000006">
    <property type="protein sequence ID" value="KAK7536834.1"/>
    <property type="molecule type" value="Genomic_DNA"/>
</dbReference>
<evidence type="ECO:0000256" key="1">
    <source>
        <dbReference type="SAM" id="MobiDB-lite"/>
    </source>
</evidence>
<gene>
    <name evidence="2" type="ORF">J3D65DRAFT_355286</name>
</gene>